<keyword evidence="2" id="KW-1185">Reference proteome</keyword>
<sequence>MKKLTGFELTKALKAMEEREDLSFDVELEVETVSETEAKGHIHFMNVGWTYELKENVLFLNLDDAEAHWDGVMDATPEQLLEWEDEAQTTMEGLIEIGTVVSVK</sequence>
<evidence type="ECO:0000313" key="1">
    <source>
        <dbReference type="EMBL" id="AJD93591.1"/>
    </source>
</evidence>
<protein>
    <submittedName>
        <fullName evidence="1">Uncharacterized protein</fullName>
    </submittedName>
</protein>
<keyword evidence="1" id="KW-0614">Plasmid</keyword>
<reference evidence="1 2" key="1">
    <citation type="submission" date="2014-08" db="EMBL/GenBank/DDBJ databases">
        <title>Complete genome of a marine bacteria Jeotgalibacillus malaysiensis.</title>
        <authorList>
            <person name="Yaakop A.S."/>
            <person name="Chan K.-G."/>
            <person name="Goh K.M."/>
        </authorList>
    </citation>
    <scope>NUCLEOTIDE SEQUENCE [LARGE SCALE GENOMIC DNA]</scope>
    <source>
        <strain evidence="1 2">D5</strain>
        <plasmid evidence="2">Plasmid</plasmid>
    </source>
</reference>
<name>A0A0B5AU51_9BACL</name>
<dbReference type="EMBL" id="CP009417">
    <property type="protein sequence ID" value="AJD93591.1"/>
    <property type="molecule type" value="Genomic_DNA"/>
</dbReference>
<dbReference type="HOGENOM" id="CLU_2246343_0_0_9"/>
<gene>
    <name evidence="1" type="ORF">JMA_42740</name>
</gene>
<proteinExistence type="predicted"/>
<evidence type="ECO:0000313" key="2">
    <source>
        <dbReference type="Proteomes" id="UP000031449"/>
    </source>
</evidence>
<geneLocation type="plasmid" evidence="2"/>
<dbReference type="KEGG" id="jeo:JMA_42740"/>
<dbReference type="Proteomes" id="UP000031449">
    <property type="component" value="Plasmid unnamed"/>
</dbReference>
<organism evidence="1 2">
    <name type="scientific">Jeotgalibacillus malaysiensis</name>
    <dbReference type="NCBI Taxonomy" id="1508404"/>
    <lineage>
        <taxon>Bacteria</taxon>
        <taxon>Bacillati</taxon>
        <taxon>Bacillota</taxon>
        <taxon>Bacilli</taxon>
        <taxon>Bacillales</taxon>
        <taxon>Caryophanaceae</taxon>
        <taxon>Jeotgalibacillus</taxon>
    </lineage>
</organism>
<dbReference type="BioCyc" id="JESP1508404:G14D9-13597-MONOMER"/>
<dbReference type="AlphaFoldDB" id="A0A0B5AU51"/>
<accession>A0A0B5AU51</accession>